<dbReference type="EMBL" id="SACL01000008">
    <property type="protein sequence ID" value="RVT91888.1"/>
    <property type="molecule type" value="Genomic_DNA"/>
</dbReference>
<dbReference type="Gene3D" id="2.160.20.10">
    <property type="entry name" value="Single-stranded right-handed beta-helix, Pectin lyase-like"/>
    <property type="match status" value="1"/>
</dbReference>
<sequence>MSDLRISQLPALTSIADTDVSAISQLTGSPTTRKATFAQLRSAVHDGRSVHVRDFGAVGNGITDDAPAIQAAINSLAGNGGGTVMFAAKTYRLASAITISSTTVHLRGQGFTEGGGPGDGTWLRVDSTSFTPITFTGSSRGSKVSDIAFTQAHSGTFNASWAPTNYDWFIRVVDCLGGVDFDNIFFAAVNKGIYCYNSGRTDFRRIRGQVFTCGIEMDQALDVPRYHNIHFWPFWSADTNVLRWQQDNGDALVFKRADGPFIDQAFGFGYRSLFRFTQGASGYTTKFYVGQAYADFIRYGILIDTAGVDGLVANYTCQSERWNASGAPCTDSAGLLISAQNCKVQIGNMRVDTVEDSAIRIGAYNNRVDVFALRCVNYNTRNNGSAAINVANAASGGVNRVHLGTPPVLEGTYAGILQNNGTNGVVQMRAPAGGTPVPGLAVGQDNTGLSAPTGTSMALSANGAEIARVAQSGTVTLGGASPNHALEVTTPAGTVNRLRVQGGATGVPATLLSEGSDTNVGMVVQTKGSGTLSLQTGDGAQAQVLSQSSSVNVMQLVGGATGAPGRVGWQAAGSDANINAVIGQPKGSGAVLAQFPDNAVTGGAARGTYAIDLQTDRNNAAQVASGDASMVLGGRRNLASGAESLVVGGYSNASSGVRASILGGSNNTATDQRATIGGGHNNNSGGAYSWVPGGNSSNTRSQIGKGTWASGMITAQGDAQAAENILFRQTTDATTTRLTAGGAAQGSTNSLNLPDFSVYSGRLTVIAKAAGSTAAAKWLVDLSAVRGSGASSVAVFEGAAASMAPTASNGTGSAWRLTIAADTSNGGIAVSGTGAAATTINWVARYASVEAVTAS</sequence>
<dbReference type="InterPro" id="IPR011050">
    <property type="entry name" value="Pectin_lyase_fold/virulence"/>
</dbReference>
<dbReference type="Gene3D" id="2.150.10.10">
    <property type="entry name" value="Serralysin-like metalloprotease, C-terminal"/>
    <property type="match status" value="1"/>
</dbReference>
<dbReference type="SUPFAM" id="SSF51126">
    <property type="entry name" value="Pectin lyase-like"/>
    <property type="match status" value="1"/>
</dbReference>
<accession>A0A437M2H7</accession>
<gene>
    <name evidence="2" type="ORF">EOD42_19285</name>
</gene>
<name>A0A437M2H7_9PROT</name>
<dbReference type="AlphaFoldDB" id="A0A437M2H7"/>
<reference evidence="2 3" key="1">
    <citation type="submission" date="2019-01" db="EMBL/GenBank/DDBJ databases">
        <authorList>
            <person name="Chen W.-M."/>
        </authorList>
    </citation>
    <scope>NUCLEOTIDE SEQUENCE [LARGE SCALE GENOMIC DNA]</scope>
    <source>
        <strain evidence="2 3">CCP-6</strain>
    </source>
</reference>
<proteinExistence type="predicted"/>
<evidence type="ECO:0000259" key="1">
    <source>
        <dbReference type="Pfam" id="PF12708"/>
    </source>
</evidence>
<dbReference type="InterPro" id="IPR024535">
    <property type="entry name" value="RHGA/B-epi-like_pectate_lyase"/>
</dbReference>
<keyword evidence="3" id="KW-1185">Reference proteome</keyword>
<dbReference type="InterPro" id="IPR011049">
    <property type="entry name" value="Serralysin-like_metalloprot_C"/>
</dbReference>
<evidence type="ECO:0000313" key="2">
    <source>
        <dbReference type="EMBL" id="RVT91888.1"/>
    </source>
</evidence>
<dbReference type="RefSeq" id="WP_127789218.1">
    <property type="nucleotide sequence ID" value="NZ_SACL01000008.1"/>
</dbReference>
<organism evidence="2 3">
    <name type="scientific">Rhodovarius crocodyli</name>
    <dbReference type="NCBI Taxonomy" id="1979269"/>
    <lineage>
        <taxon>Bacteria</taxon>
        <taxon>Pseudomonadati</taxon>
        <taxon>Pseudomonadota</taxon>
        <taxon>Alphaproteobacteria</taxon>
        <taxon>Acetobacterales</taxon>
        <taxon>Roseomonadaceae</taxon>
        <taxon>Rhodovarius</taxon>
    </lineage>
</organism>
<evidence type="ECO:0000313" key="3">
    <source>
        <dbReference type="Proteomes" id="UP000282957"/>
    </source>
</evidence>
<dbReference type="OrthoDB" id="7273921at2"/>
<protein>
    <recommendedName>
        <fullName evidence="1">Rhamnogalacturonase A/B/Epimerase-like pectate lyase domain-containing protein</fullName>
    </recommendedName>
</protein>
<comment type="caution">
    <text evidence="2">The sequence shown here is derived from an EMBL/GenBank/DDBJ whole genome shotgun (WGS) entry which is preliminary data.</text>
</comment>
<dbReference type="Proteomes" id="UP000282957">
    <property type="component" value="Unassembled WGS sequence"/>
</dbReference>
<dbReference type="Pfam" id="PF12708">
    <property type="entry name" value="Pect-lyase_RHGA_epim"/>
    <property type="match status" value="1"/>
</dbReference>
<feature type="domain" description="Rhamnogalacturonase A/B/Epimerase-like pectate lyase" evidence="1">
    <location>
        <begin position="50"/>
        <end position="110"/>
    </location>
</feature>
<dbReference type="InterPro" id="IPR012334">
    <property type="entry name" value="Pectin_lyas_fold"/>
</dbReference>